<accession>A0ABQ6HPF3</accession>
<sequence length="72" mass="7048">MSSEPATPCDWVSPPRAIVTVSLVRGGGRSVDPVVPVVASPPVGAAGVVDAPPVEAADEGDVPDDGDEDAAA</sequence>
<evidence type="ECO:0000256" key="1">
    <source>
        <dbReference type="SAM" id="MobiDB-lite"/>
    </source>
</evidence>
<dbReference type="Proteomes" id="UP001157109">
    <property type="component" value="Unassembled WGS sequence"/>
</dbReference>
<feature type="compositionally biased region" description="Low complexity" evidence="1">
    <location>
        <begin position="45"/>
        <end position="55"/>
    </location>
</feature>
<evidence type="ECO:0000313" key="3">
    <source>
        <dbReference type="Proteomes" id="UP001157109"/>
    </source>
</evidence>
<feature type="region of interest" description="Disordered" evidence="1">
    <location>
        <begin position="45"/>
        <end position="72"/>
    </location>
</feature>
<gene>
    <name evidence="2" type="ORF">GCM10025862_23710</name>
</gene>
<dbReference type="EMBL" id="BSUJ01000001">
    <property type="protein sequence ID" value="GMA20350.1"/>
    <property type="molecule type" value="Genomic_DNA"/>
</dbReference>
<evidence type="ECO:0000313" key="2">
    <source>
        <dbReference type="EMBL" id="GMA20350.1"/>
    </source>
</evidence>
<feature type="compositionally biased region" description="Acidic residues" evidence="1">
    <location>
        <begin position="56"/>
        <end position="72"/>
    </location>
</feature>
<proteinExistence type="predicted"/>
<reference evidence="3" key="1">
    <citation type="journal article" date="2019" name="Int. J. Syst. Evol. Microbiol.">
        <title>The Global Catalogue of Microorganisms (GCM) 10K type strain sequencing project: providing services to taxonomists for standard genome sequencing and annotation.</title>
        <authorList>
            <consortium name="The Broad Institute Genomics Platform"/>
            <consortium name="The Broad Institute Genome Sequencing Center for Infectious Disease"/>
            <person name="Wu L."/>
            <person name="Ma J."/>
        </authorList>
    </citation>
    <scope>NUCLEOTIDE SEQUENCE [LARGE SCALE GENOMIC DNA]</scope>
    <source>
        <strain evidence="3">NBRC 105830</strain>
    </source>
</reference>
<organism evidence="2 3">
    <name type="scientific">Arsenicicoccus piscis</name>
    <dbReference type="NCBI Taxonomy" id="673954"/>
    <lineage>
        <taxon>Bacteria</taxon>
        <taxon>Bacillati</taxon>
        <taxon>Actinomycetota</taxon>
        <taxon>Actinomycetes</taxon>
        <taxon>Micrococcales</taxon>
        <taxon>Intrasporangiaceae</taxon>
        <taxon>Arsenicicoccus</taxon>
    </lineage>
</organism>
<protein>
    <submittedName>
        <fullName evidence="2">Uncharacterized protein</fullName>
    </submittedName>
</protein>
<keyword evidence="3" id="KW-1185">Reference proteome</keyword>
<name>A0ABQ6HPF3_9MICO</name>
<comment type="caution">
    <text evidence="2">The sequence shown here is derived from an EMBL/GenBank/DDBJ whole genome shotgun (WGS) entry which is preliminary data.</text>
</comment>